<dbReference type="PANTHER" id="PTHR46160:SF9">
    <property type="entry name" value="PROTEIN PRY2-RELATED"/>
    <property type="match status" value="1"/>
</dbReference>
<dbReference type="InterPro" id="IPR052749">
    <property type="entry name" value="Alpha-tectorin"/>
</dbReference>
<dbReference type="Pfam" id="PF06119">
    <property type="entry name" value="NIDO"/>
    <property type="match status" value="1"/>
</dbReference>
<feature type="region of interest" description="Disordered" evidence="1">
    <location>
        <begin position="25"/>
        <end position="49"/>
    </location>
</feature>
<comment type="caution">
    <text evidence="4">The sequence shown here is derived from an EMBL/GenBank/DDBJ whole genome shotgun (WGS) entry which is preliminary data.</text>
</comment>
<dbReference type="InterPro" id="IPR003886">
    <property type="entry name" value="NIDO_dom"/>
</dbReference>
<evidence type="ECO:0000256" key="2">
    <source>
        <dbReference type="SAM" id="SignalP"/>
    </source>
</evidence>
<evidence type="ECO:0000259" key="3">
    <source>
        <dbReference type="PROSITE" id="PS51220"/>
    </source>
</evidence>
<dbReference type="Proteomes" id="UP001364617">
    <property type="component" value="Unassembled WGS sequence"/>
</dbReference>
<dbReference type="SMART" id="SM00539">
    <property type="entry name" value="NIDO"/>
    <property type="match status" value="1"/>
</dbReference>
<name>A0AAN9GWQ0_9TELE</name>
<feature type="signal peptide" evidence="2">
    <location>
        <begin position="1"/>
        <end position="24"/>
    </location>
</feature>
<dbReference type="GO" id="GO:0007160">
    <property type="term" value="P:cell-matrix adhesion"/>
    <property type="evidence" value="ECO:0007669"/>
    <property type="project" value="InterPro"/>
</dbReference>
<feature type="chain" id="PRO_5043037080" description="NIDO domain-containing protein" evidence="2">
    <location>
        <begin position="25"/>
        <end position="368"/>
    </location>
</feature>
<evidence type="ECO:0000313" key="5">
    <source>
        <dbReference type="Proteomes" id="UP001364617"/>
    </source>
</evidence>
<sequence length="368" mass="40808">MRLFLVSQLLLVFISVLALTRAQTAPPTTTDTATTETSTAQPTPTDTATTTQAIEITTTETTTVLPAIATTTAWTAPPIFYPFGSAAGDTEQFENGGDTYRDVAFSTPFMFFGRMYNNTYVNNNGLLTFNQPLPEAHPYPFPTHGSEDFIAPLWTELDDIGIGRYSYQQYTNGSVLTRASQEINQYFPHKGFSASWVFVATWDYVQTSDVNVLNLHSAPAITFQVVLISGGGYSFILMNYGDCAATYYPVEAGYDTISSTDYHVIHYAFDGSYIPNLKNTSNVNVPGRWAFLVNNGTETENVIGVQLKLSSFLDLTLNENIEDVLQKIKQELVNRGASSFFEMKLRNVETDKEKNVAGRETFELITLT</sequence>
<dbReference type="PANTHER" id="PTHR46160">
    <property type="entry name" value="ALPHA-TECTORIN-RELATED"/>
    <property type="match status" value="1"/>
</dbReference>
<dbReference type="EMBL" id="JAYKXH010000019">
    <property type="protein sequence ID" value="KAK7135069.1"/>
    <property type="molecule type" value="Genomic_DNA"/>
</dbReference>
<feature type="domain" description="NIDO" evidence="3">
    <location>
        <begin position="148"/>
        <end position="296"/>
    </location>
</feature>
<accession>A0AAN9GWQ0</accession>
<protein>
    <recommendedName>
        <fullName evidence="3">NIDO domain-containing protein</fullName>
    </recommendedName>
</protein>
<dbReference type="AlphaFoldDB" id="A0AAN9GWQ0"/>
<dbReference type="PROSITE" id="PS51220">
    <property type="entry name" value="NIDO"/>
    <property type="match status" value="1"/>
</dbReference>
<gene>
    <name evidence="4" type="ORF">R3I93_018238</name>
</gene>
<keyword evidence="5" id="KW-1185">Reference proteome</keyword>
<reference evidence="4 5" key="1">
    <citation type="submission" date="2024-02" db="EMBL/GenBank/DDBJ databases">
        <title>Chromosome-level genome assembly of the Eurasian Minnow (Phoxinus phoxinus).</title>
        <authorList>
            <person name="Oriowo T.O."/>
            <person name="Martin S."/>
            <person name="Stange M."/>
            <person name="Chrysostomakis Y."/>
            <person name="Brown T."/>
            <person name="Winkler S."/>
            <person name="Kukowka S."/>
            <person name="Myers E.W."/>
            <person name="Bohne A."/>
        </authorList>
    </citation>
    <scope>NUCLEOTIDE SEQUENCE [LARGE SCALE GENOMIC DNA]</scope>
    <source>
        <strain evidence="4">ZFMK-TIS-60720</strain>
        <tissue evidence="4">Whole Organism</tissue>
    </source>
</reference>
<evidence type="ECO:0000256" key="1">
    <source>
        <dbReference type="SAM" id="MobiDB-lite"/>
    </source>
</evidence>
<proteinExistence type="predicted"/>
<organism evidence="4 5">
    <name type="scientific">Phoxinus phoxinus</name>
    <name type="common">Eurasian minnow</name>
    <dbReference type="NCBI Taxonomy" id="58324"/>
    <lineage>
        <taxon>Eukaryota</taxon>
        <taxon>Metazoa</taxon>
        <taxon>Chordata</taxon>
        <taxon>Craniata</taxon>
        <taxon>Vertebrata</taxon>
        <taxon>Euteleostomi</taxon>
        <taxon>Actinopterygii</taxon>
        <taxon>Neopterygii</taxon>
        <taxon>Teleostei</taxon>
        <taxon>Ostariophysi</taxon>
        <taxon>Cypriniformes</taxon>
        <taxon>Leuciscidae</taxon>
        <taxon>Phoxininae</taxon>
        <taxon>Phoxinus</taxon>
    </lineage>
</organism>
<keyword evidence="2" id="KW-0732">Signal</keyword>
<evidence type="ECO:0000313" key="4">
    <source>
        <dbReference type="EMBL" id="KAK7135069.1"/>
    </source>
</evidence>